<dbReference type="AlphaFoldDB" id="A0AA87F722"/>
<organism evidence="1 2">
    <name type="scientific">Streptococcus suis R61</name>
    <dbReference type="NCBI Taxonomy" id="996306"/>
    <lineage>
        <taxon>Bacteria</taxon>
        <taxon>Bacillati</taxon>
        <taxon>Bacillota</taxon>
        <taxon>Bacilli</taxon>
        <taxon>Lactobacillales</taxon>
        <taxon>Streptococcaceae</taxon>
        <taxon>Streptococcus</taxon>
    </lineage>
</organism>
<accession>A0AA87F722</accession>
<reference evidence="1 2" key="1">
    <citation type="submission" date="2011-03" db="EMBL/GenBank/DDBJ databases">
        <title>Deep-sequencing identification of multiple resistance mechanism for the high antibiotic-resistance strain Streptococcus suis R61.</title>
        <authorList>
            <person name="Hu P."/>
            <person name="Yang M."/>
            <person name="Jin M."/>
            <person name="Xiao J."/>
        </authorList>
    </citation>
    <scope>NUCLEOTIDE SEQUENCE [LARGE SCALE GENOMIC DNA]</scope>
    <source>
        <strain evidence="1 2">R61</strain>
    </source>
</reference>
<name>A0AA87F722_STRSU</name>
<evidence type="ECO:0000313" key="1">
    <source>
        <dbReference type="EMBL" id="EHC02120.1"/>
    </source>
</evidence>
<dbReference type="EMBL" id="AEYY01000041">
    <property type="protein sequence ID" value="EHC02120.1"/>
    <property type="molecule type" value="Genomic_DNA"/>
</dbReference>
<evidence type="ECO:0000313" key="2">
    <source>
        <dbReference type="Proteomes" id="UP000004014"/>
    </source>
</evidence>
<dbReference type="Proteomes" id="UP000004014">
    <property type="component" value="Unassembled WGS sequence"/>
</dbReference>
<comment type="caution">
    <text evidence="1">The sequence shown here is derived from an EMBL/GenBank/DDBJ whole genome shotgun (WGS) entry which is preliminary data.</text>
</comment>
<dbReference type="RefSeq" id="WP_002941767.1">
    <property type="nucleotide sequence ID" value="NZ_AEYY01000041.1"/>
</dbReference>
<sequence length="135" mass="15728">MARTPFTQSVIHDILEDTGVISMDLIMDRLPDWDEKEIKQRLSGWRYRGAIDYKLVNGELEDFEILRNKKANTEEVNAGQLLKLEEYYKQVMATADIIDKPTASDSNRLKAIQLQQVAMDAIPDHYFKELTEIYF</sequence>
<protein>
    <submittedName>
        <fullName evidence="1">Phage protein</fullName>
    </submittedName>
</protein>
<gene>
    <name evidence="1" type="ORF">SSUR61_1534</name>
</gene>
<proteinExistence type="predicted"/>